<keyword evidence="7" id="KW-1185">Reference proteome</keyword>
<gene>
    <name evidence="2" type="ORF">DM867_08755</name>
    <name evidence="3" type="ORF">DMP03_10410</name>
    <name evidence="4" type="ORF">DP108_06850</name>
</gene>
<accession>A0A5N5UJF2</accession>
<dbReference type="EMBL" id="QKKZ01000003">
    <property type="protein sequence ID" value="KAB7513874.1"/>
    <property type="molecule type" value="Genomic_DNA"/>
</dbReference>
<evidence type="ECO:0000259" key="1">
    <source>
        <dbReference type="SMART" id="SM00849"/>
    </source>
</evidence>
<evidence type="ECO:0000313" key="6">
    <source>
        <dbReference type="Proteomes" id="UP000326302"/>
    </source>
</evidence>
<dbReference type="EMBL" id="QJOW01000004">
    <property type="protein sequence ID" value="KAB7514276.1"/>
    <property type="molecule type" value="Genomic_DNA"/>
</dbReference>
<dbReference type="GO" id="GO:0016787">
    <property type="term" value="F:hydrolase activity"/>
    <property type="evidence" value="ECO:0007669"/>
    <property type="project" value="UniProtKB-KW"/>
</dbReference>
<name>A0A5N5U6L5_9EURY</name>
<dbReference type="InterPro" id="IPR036866">
    <property type="entry name" value="RibonucZ/Hydroxyglut_hydro"/>
</dbReference>
<evidence type="ECO:0000313" key="2">
    <source>
        <dbReference type="EMBL" id="KAB7513874.1"/>
    </source>
</evidence>
<evidence type="ECO:0000313" key="7">
    <source>
        <dbReference type="Proteomes" id="UP000326865"/>
    </source>
</evidence>
<evidence type="ECO:0000313" key="5">
    <source>
        <dbReference type="Proteomes" id="UP000326207"/>
    </source>
</evidence>
<keyword evidence="3" id="KW-0378">Hydrolase</keyword>
<feature type="domain" description="Metallo-beta-lactamase" evidence="1">
    <location>
        <begin position="21"/>
        <end position="209"/>
    </location>
</feature>
<comment type="caution">
    <text evidence="3">The sequence shown here is derived from an EMBL/GenBank/DDBJ whole genome shotgun (WGS) entry which is preliminary data.</text>
</comment>
<dbReference type="Proteomes" id="UP000326302">
    <property type="component" value="Unassembled WGS sequence"/>
</dbReference>
<evidence type="ECO:0000313" key="4">
    <source>
        <dbReference type="EMBL" id="KAB7518874.1"/>
    </source>
</evidence>
<dbReference type="Pfam" id="PF00753">
    <property type="entry name" value="Lactamase_B"/>
    <property type="match status" value="1"/>
</dbReference>
<dbReference type="SMART" id="SM00849">
    <property type="entry name" value="Lactamase_B"/>
    <property type="match status" value="1"/>
</dbReference>
<accession>A0A5N5U6L5</accession>
<dbReference type="PANTHER" id="PTHR42951">
    <property type="entry name" value="METALLO-BETA-LACTAMASE DOMAIN-CONTAINING"/>
    <property type="match status" value="1"/>
</dbReference>
<dbReference type="OrthoDB" id="197151at2157"/>
<proteinExistence type="predicted"/>
<dbReference type="AlphaFoldDB" id="A0A5N5U6L5"/>
<dbReference type="InterPro" id="IPR050855">
    <property type="entry name" value="NDM-1-like"/>
</dbReference>
<dbReference type="SUPFAM" id="SSF56281">
    <property type="entry name" value="Metallo-hydrolase/oxidoreductase"/>
    <property type="match status" value="1"/>
</dbReference>
<dbReference type="PANTHER" id="PTHR42951:SF4">
    <property type="entry name" value="ACYL-COENZYME A THIOESTERASE MBLAC2"/>
    <property type="match status" value="1"/>
</dbReference>
<dbReference type="CDD" id="cd07721">
    <property type="entry name" value="yflN-like_MBL-fold"/>
    <property type="match status" value="1"/>
</dbReference>
<dbReference type="EMBL" id="QMDY01000003">
    <property type="protein sequence ID" value="KAB7518874.1"/>
    <property type="molecule type" value="Genomic_DNA"/>
</dbReference>
<protein>
    <submittedName>
        <fullName evidence="3">MBL fold metallo-hydrolase</fullName>
    </submittedName>
</protein>
<evidence type="ECO:0000313" key="3">
    <source>
        <dbReference type="EMBL" id="KAB7514276.1"/>
    </source>
</evidence>
<sequence length="229" mass="25449">MARRLADGLWLLDLGLVPPFATNCYLVDDGEAVTLIDAGLPINYPSLATELDRAGYERADIDRVLFTHYDIDHVGGARALRDHGVPMYMGERDVDLVTGAWDPNLVHHKGLFHRIARRLFPLAGHDLRPIADGETVGNFTAHHTPGHNPGHTVYTHEGLDAAFLGDLVWATDGEFTTPFWLDSYEMRAVRESAYAFARDHEFERGLAAHGEPVLTGAGDHLRAVTDEFW</sequence>
<dbReference type="InterPro" id="IPR001279">
    <property type="entry name" value="Metallo-B-lactamas"/>
</dbReference>
<accession>A0A5N5U5Q4</accession>
<organism evidence="3 6">
    <name type="scientific">Halosegnis rubeus</name>
    <dbReference type="NCBI Taxonomy" id="2212850"/>
    <lineage>
        <taxon>Archaea</taxon>
        <taxon>Methanobacteriati</taxon>
        <taxon>Methanobacteriota</taxon>
        <taxon>Stenosarchaea group</taxon>
        <taxon>Halobacteria</taxon>
        <taxon>Halobacteriales</taxon>
        <taxon>Natronomonadaceae</taxon>
        <taxon>Halosegnis</taxon>
    </lineage>
</organism>
<dbReference type="Gene3D" id="3.60.15.10">
    <property type="entry name" value="Ribonuclease Z/Hydroxyacylglutathione hydrolase-like"/>
    <property type="match status" value="1"/>
</dbReference>
<dbReference type="Proteomes" id="UP000326865">
    <property type="component" value="Unassembled WGS sequence"/>
</dbReference>
<reference evidence="5 6" key="1">
    <citation type="submission" date="2019-10" db="EMBL/GenBank/DDBJ databases">
        <title>Unraveling microbial dark matter from salterns through culturing: the case of the genus Halosegnis.</title>
        <authorList>
            <person name="Duran-Viseras A."/>
            <person name="Andrei A.-S."/>
            <person name="Vera-Gargallo B."/>
            <person name="Ghai R."/>
            <person name="Sanchez-Porro C."/>
            <person name="Ventosa A."/>
        </authorList>
    </citation>
    <scope>NUCLEOTIDE SEQUENCE [LARGE SCALE GENOMIC DNA]</scope>
    <source>
        <strain evidence="3 6">F17-44</strain>
        <strain evidence="2 7">F18-79</strain>
        <strain evidence="4 5">F19-13</strain>
    </source>
</reference>
<dbReference type="RefSeq" id="WP_152120606.1">
    <property type="nucleotide sequence ID" value="NZ_QJOW01000004.1"/>
</dbReference>
<dbReference type="Proteomes" id="UP000326207">
    <property type="component" value="Unassembled WGS sequence"/>
</dbReference>